<dbReference type="GO" id="GO:0016853">
    <property type="term" value="F:isomerase activity"/>
    <property type="evidence" value="ECO:0007669"/>
    <property type="project" value="InterPro"/>
</dbReference>
<keyword evidence="2" id="KW-1185">Reference proteome</keyword>
<dbReference type="GO" id="GO:0005975">
    <property type="term" value="P:carbohydrate metabolic process"/>
    <property type="evidence" value="ECO:0007669"/>
    <property type="project" value="InterPro"/>
</dbReference>
<evidence type="ECO:0000313" key="2">
    <source>
        <dbReference type="Proteomes" id="UP000242915"/>
    </source>
</evidence>
<name>A0A239K480_9PSED</name>
<dbReference type="Proteomes" id="UP000242915">
    <property type="component" value="Unassembled WGS sequence"/>
</dbReference>
<dbReference type="CDD" id="cd09021">
    <property type="entry name" value="Aldose_epim_Ec_YphB"/>
    <property type="match status" value="1"/>
</dbReference>
<protein>
    <submittedName>
        <fullName evidence="1">Aldose 1-epimerase</fullName>
    </submittedName>
</protein>
<proteinExistence type="predicted"/>
<evidence type="ECO:0000313" key="1">
    <source>
        <dbReference type="EMBL" id="SNT12492.1"/>
    </source>
</evidence>
<dbReference type="InterPro" id="IPR008183">
    <property type="entry name" value="Aldose_1/G6P_1-epimerase"/>
</dbReference>
<dbReference type="Gene3D" id="2.70.98.10">
    <property type="match status" value="1"/>
</dbReference>
<dbReference type="SUPFAM" id="SSF74650">
    <property type="entry name" value="Galactose mutarotase-like"/>
    <property type="match status" value="1"/>
</dbReference>
<sequence>MPASLLHLEDRLTRLSLMPAVGGSIANWSSKLTGQPLLRHSDRQALSSGSPRRLACYPLAPWSNRIAEGGFECPNGWQALAPNTDHDPYPIHGSAWQQAWQVDEHSNSHARLSLNSSAPFAYRAEQHIELSDGQLRMCLQVTHLAANAAWHGLGFHPYLPRTAQTQLCATAQRVWRATGEALPNRQDAIPPNWQFNSASPLPTELVDHAFTGWDGNCLIIQADAGYQLACQAKGADYFLLFCPVDRDFFCFEPVSHPINAHHLPGRPGLQLLQQGQSIRLEFSLHYQPLGQAELSG</sequence>
<dbReference type="InterPro" id="IPR011013">
    <property type="entry name" value="Gal_mutarotase_sf_dom"/>
</dbReference>
<gene>
    <name evidence="1" type="ORF">SAMN05216255_0144</name>
</gene>
<reference evidence="2" key="1">
    <citation type="submission" date="2017-06" db="EMBL/GenBank/DDBJ databases">
        <authorList>
            <person name="Varghese N."/>
            <person name="Submissions S."/>
        </authorList>
    </citation>
    <scope>NUCLEOTIDE SEQUENCE [LARGE SCALE GENOMIC DNA]</scope>
    <source>
        <strain evidence="2">CIP 108523</strain>
    </source>
</reference>
<dbReference type="AlphaFoldDB" id="A0A239K480"/>
<dbReference type="Pfam" id="PF01263">
    <property type="entry name" value="Aldose_epim"/>
    <property type="match status" value="1"/>
</dbReference>
<dbReference type="InterPro" id="IPR014718">
    <property type="entry name" value="GH-type_carb-bd"/>
</dbReference>
<dbReference type="EMBL" id="FZOG01000012">
    <property type="protein sequence ID" value="SNT12492.1"/>
    <property type="molecule type" value="Genomic_DNA"/>
</dbReference>
<organism evidence="1 2">
    <name type="scientific">Pseudomonas segetis</name>
    <dbReference type="NCBI Taxonomy" id="298908"/>
    <lineage>
        <taxon>Bacteria</taxon>
        <taxon>Pseudomonadati</taxon>
        <taxon>Pseudomonadota</taxon>
        <taxon>Gammaproteobacteria</taxon>
        <taxon>Pseudomonadales</taxon>
        <taxon>Pseudomonadaceae</taxon>
        <taxon>Pseudomonas</taxon>
    </lineage>
</organism>
<accession>A0A239K480</accession>
<dbReference type="GO" id="GO:0030246">
    <property type="term" value="F:carbohydrate binding"/>
    <property type="evidence" value="ECO:0007669"/>
    <property type="project" value="InterPro"/>
</dbReference>
<dbReference type="RefSeq" id="WP_089361426.1">
    <property type="nucleotide sequence ID" value="NZ_FZOG01000012.1"/>
</dbReference>